<name>A0A9Q1EHA3_SYNKA</name>
<dbReference type="Proteomes" id="UP001152622">
    <property type="component" value="Chromosome 17"/>
</dbReference>
<dbReference type="GO" id="GO:0003676">
    <property type="term" value="F:nucleic acid binding"/>
    <property type="evidence" value="ECO:0007669"/>
    <property type="project" value="InterPro"/>
</dbReference>
<dbReference type="SUPFAM" id="SSF57667">
    <property type="entry name" value="beta-beta-alpha zinc fingers"/>
    <property type="match status" value="4"/>
</dbReference>
<dbReference type="GO" id="GO:0008270">
    <property type="term" value="F:zinc ion binding"/>
    <property type="evidence" value="ECO:0007669"/>
    <property type="project" value="InterPro"/>
</dbReference>
<dbReference type="PANTHER" id="PTHR46742">
    <property type="entry name" value="LYSINE-RICH COILED-COIL PROTEIN 1"/>
    <property type="match status" value="1"/>
</dbReference>
<gene>
    <name evidence="3" type="ORF">SKAU_G00355410</name>
</gene>
<feature type="compositionally biased region" description="Basic and acidic residues" evidence="1">
    <location>
        <begin position="335"/>
        <end position="347"/>
    </location>
</feature>
<feature type="compositionally biased region" description="Acidic residues" evidence="1">
    <location>
        <begin position="196"/>
        <end position="205"/>
    </location>
</feature>
<feature type="region of interest" description="Disordered" evidence="1">
    <location>
        <begin position="151"/>
        <end position="218"/>
    </location>
</feature>
<feature type="compositionally biased region" description="Low complexity" evidence="1">
    <location>
        <begin position="155"/>
        <end position="167"/>
    </location>
</feature>
<dbReference type="InterPro" id="IPR003604">
    <property type="entry name" value="Matrin/U1-like-C_Znf_C2H2"/>
</dbReference>
<dbReference type="InterPro" id="IPR013087">
    <property type="entry name" value="Znf_C2H2_type"/>
</dbReference>
<dbReference type="SMART" id="SM00355">
    <property type="entry name" value="ZnF_C2H2"/>
    <property type="match status" value="4"/>
</dbReference>
<dbReference type="InterPro" id="IPR036236">
    <property type="entry name" value="Znf_C2H2_sf"/>
</dbReference>
<keyword evidence="4" id="KW-1185">Reference proteome</keyword>
<evidence type="ECO:0000256" key="1">
    <source>
        <dbReference type="SAM" id="MobiDB-lite"/>
    </source>
</evidence>
<dbReference type="Gene3D" id="3.30.160.60">
    <property type="entry name" value="Classic Zinc Finger"/>
    <property type="match status" value="4"/>
</dbReference>
<comment type="caution">
    <text evidence="3">The sequence shown here is derived from an EMBL/GenBank/DDBJ whole genome shotgun (WGS) entry which is preliminary data.</text>
</comment>
<dbReference type="EMBL" id="JAINUF010000017">
    <property type="protein sequence ID" value="KAJ8338755.1"/>
    <property type="molecule type" value="Genomic_DNA"/>
</dbReference>
<dbReference type="PANTHER" id="PTHR46742:SF2">
    <property type="entry name" value="ZINC FINGER MATRIN-TYPE PROTEIN 1"/>
    <property type="match status" value="1"/>
</dbReference>
<dbReference type="SMART" id="SM00451">
    <property type="entry name" value="ZnF_U1"/>
    <property type="match status" value="4"/>
</dbReference>
<dbReference type="PROSITE" id="PS00028">
    <property type="entry name" value="ZINC_FINGER_C2H2_1"/>
    <property type="match status" value="1"/>
</dbReference>
<feature type="domain" description="C2H2-type" evidence="2">
    <location>
        <begin position="275"/>
        <end position="297"/>
    </location>
</feature>
<evidence type="ECO:0000313" key="4">
    <source>
        <dbReference type="Proteomes" id="UP001152622"/>
    </source>
</evidence>
<dbReference type="AlphaFoldDB" id="A0A9Q1EHA3"/>
<feature type="compositionally biased region" description="Low complexity" evidence="1">
    <location>
        <begin position="428"/>
        <end position="449"/>
    </location>
</feature>
<organism evidence="3 4">
    <name type="scientific">Synaphobranchus kaupii</name>
    <name type="common">Kaup's arrowtooth eel</name>
    <dbReference type="NCBI Taxonomy" id="118154"/>
    <lineage>
        <taxon>Eukaryota</taxon>
        <taxon>Metazoa</taxon>
        <taxon>Chordata</taxon>
        <taxon>Craniata</taxon>
        <taxon>Vertebrata</taxon>
        <taxon>Euteleostomi</taxon>
        <taxon>Actinopterygii</taxon>
        <taxon>Neopterygii</taxon>
        <taxon>Teleostei</taxon>
        <taxon>Anguilliformes</taxon>
        <taxon>Synaphobranchidae</taxon>
        <taxon>Synaphobranchus</taxon>
    </lineage>
</organism>
<protein>
    <recommendedName>
        <fullName evidence="2">C2H2-type domain-containing protein</fullName>
    </recommendedName>
</protein>
<evidence type="ECO:0000313" key="3">
    <source>
        <dbReference type="EMBL" id="KAJ8338755.1"/>
    </source>
</evidence>
<reference evidence="3" key="1">
    <citation type="journal article" date="2023" name="Science">
        <title>Genome structures resolve the early diversification of teleost fishes.</title>
        <authorList>
            <person name="Parey E."/>
            <person name="Louis A."/>
            <person name="Montfort J."/>
            <person name="Bouchez O."/>
            <person name="Roques C."/>
            <person name="Iampietro C."/>
            <person name="Lluch J."/>
            <person name="Castinel A."/>
            <person name="Donnadieu C."/>
            <person name="Desvignes T."/>
            <person name="Floi Bucao C."/>
            <person name="Jouanno E."/>
            <person name="Wen M."/>
            <person name="Mejri S."/>
            <person name="Dirks R."/>
            <person name="Jansen H."/>
            <person name="Henkel C."/>
            <person name="Chen W.J."/>
            <person name="Zahm M."/>
            <person name="Cabau C."/>
            <person name="Klopp C."/>
            <person name="Thompson A.W."/>
            <person name="Robinson-Rechavi M."/>
            <person name="Braasch I."/>
            <person name="Lecointre G."/>
            <person name="Bobe J."/>
            <person name="Postlethwait J.H."/>
            <person name="Berthelot C."/>
            <person name="Roest Crollius H."/>
            <person name="Guiguen Y."/>
        </authorList>
    </citation>
    <scope>NUCLEOTIDE SEQUENCE</scope>
    <source>
        <strain evidence="3">WJC10195</strain>
    </source>
</reference>
<feature type="region of interest" description="Disordered" evidence="1">
    <location>
        <begin position="396"/>
        <end position="472"/>
    </location>
</feature>
<dbReference type="OrthoDB" id="1925236at2759"/>
<proteinExistence type="predicted"/>
<feature type="compositionally biased region" description="Basic residues" evidence="1">
    <location>
        <begin position="452"/>
        <end position="464"/>
    </location>
</feature>
<evidence type="ECO:0000259" key="2">
    <source>
        <dbReference type="PROSITE" id="PS00028"/>
    </source>
</evidence>
<dbReference type="Pfam" id="PF12874">
    <property type="entry name" value="zf-met"/>
    <property type="match status" value="4"/>
</dbReference>
<feature type="region of interest" description="Disordered" evidence="1">
    <location>
        <begin position="335"/>
        <end position="381"/>
    </location>
</feature>
<sequence>MEPESASVPLLGETRLENSKISALESASVPDADTVKNTHNTYKTQSEAEVSSSDVLKSLFARDFCHVCGAVLQFESQRVSHYEGKKHAQKVRLYLQTKREEEQRTSELTFFQKDGSVDPDRFCQLCNMVFSAPVVAKSHYEGKVHAKNLKKLGMQPTVPSTPQTVSPRLPPVLGDPAPQGSPLTPSSQEEGKKEAQEEEEEEEQTSQEPPVEGVDLNDPNKHCRLCVASFNNPQMARQHYTGRKHQRNHVRYRALQEMEELGRPGAHLDSRTFSCPVCNVTLNSVEMYQAHMQGNKHQQKELRVSDMIFKSQKKVYDCFQDELADYIQVQKARGLEPRTRNAAERGGGRRGGGGEGGREGASSPRPRFVPRAPEGSSWGRSFPPVAPPFAAAAVATGFRSRPRRGEAGSGGFIRERTRHRRSNRDRSTSSASSTTSSSSSSSSSSSNGSDNHRRRERRRKRMRKERGEKSQG</sequence>
<accession>A0A9Q1EHA3</accession>